<proteinExistence type="inferred from homology"/>
<dbReference type="STRING" id="86259.A0A4Z1NC75"/>
<gene>
    <name evidence="4" type="ORF">E6O75_ATG10108</name>
</gene>
<feature type="region of interest" description="Disordered" evidence="2">
    <location>
        <begin position="1"/>
        <end position="35"/>
    </location>
</feature>
<evidence type="ECO:0000313" key="4">
    <source>
        <dbReference type="EMBL" id="TID12924.1"/>
    </source>
</evidence>
<dbReference type="PANTHER" id="PTHR18884">
    <property type="entry name" value="SEPTIN"/>
    <property type="match status" value="1"/>
</dbReference>
<dbReference type="InterPro" id="IPR027417">
    <property type="entry name" value="P-loop_NTPase"/>
</dbReference>
<sequence>MRPTGTDAALNAPRPRKSSVTDIHASNPVSGPPTTFFMATEEQVIGTNTLEGLSKLPNPRRTSAGNTRSGPAAINKTPDSQPGGRRSSVSEIRKGTVKNPTESVYGVQSLEEALGEASGDKTTEDKEEQRAESSNGGLASIIKLKREKAITNADDNVKAAVMEDIRARSPESSSQLSTRDPHLLDYRTRQSSRAPTISQPPTPSQLESPTPNSAIPSTPKSGSFRSLYLSDEDDGIKDGTSQAVASSDEEEEYQYQQGEADVSENVTPELVMPSLSMPARRPFTARGKQMGRLKVCVAGPSGVGKSSLVRAIFQQCQDIVHIDPIATNNPSAQSDTPSRIGSKSKKLNRSMTANITEIYASTRAYPVWWSELEESRVLRRRKSLGDTVLERNICFIDTPGSSPTWTEEHVVRYIESLLLKNASITTLSDSELLNALSGSGGVQVDVVIYVVPHEWTRDEHVSQIGRLASLTNVIPVFSKADLVSDEEIGQLKRKLSSDLEGNGHRTFSFAGPSEESPLSSAASTGPDSSNSRSPLFRAGPPFAVSCLPGPNYHEMDASLLMSPSYSPPFVSSDLGDLVFQLLEPENIAHLRHSAVRKFIAWRRRQKSHVVASSGASSGGDPSVMGYPSNSSVGIRDQIALARRTPSSPSRSQGLIPRDRGHSHRRSLSPRSSPFDMSSTALIGAGLPDFTRARLRDHMFHEERLVEVQMAKWASDLQRSLRNEKEIFERVAKGERAKWLLERIGEEVQQGNIGAMSESMESRLPQWAIEKRDGRNETKRARSPGDDLELPSWARGGRGFGRKRYQYEEDAHDPLGLSMLGDGVSRVGGFAVKVLGGGVLLGAVWTAVSRAWGWEGRVWGWRGGL</sequence>
<dbReference type="AlphaFoldDB" id="A0A4Z1NC75"/>
<feature type="domain" description="Septin-type G" evidence="3">
    <location>
        <begin position="289"/>
        <end position="608"/>
    </location>
</feature>
<feature type="compositionally biased region" description="Low complexity" evidence="2">
    <location>
        <begin position="512"/>
        <end position="523"/>
    </location>
</feature>
<feature type="compositionally biased region" description="Polar residues" evidence="2">
    <location>
        <begin position="327"/>
        <end position="341"/>
    </location>
</feature>
<dbReference type="Pfam" id="PF00735">
    <property type="entry name" value="Septin"/>
    <property type="match status" value="1"/>
</dbReference>
<feature type="compositionally biased region" description="Polar residues" evidence="2">
    <location>
        <begin position="204"/>
        <end position="224"/>
    </location>
</feature>
<protein>
    <recommendedName>
        <fullName evidence="3">Septin-type G domain-containing protein</fullName>
    </recommendedName>
</protein>
<feature type="compositionally biased region" description="Basic and acidic residues" evidence="2">
    <location>
        <begin position="155"/>
        <end position="169"/>
    </location>
</feature>
<feature type="region of interest" description="Disordered" evidence="2">
    <location>
        <begin position="327"/>
        <end position="346"/>
    </location>
</feature>
<feature type="region of interest" description="Disordered" evidence="2">
    <location>
        <begin position="48"/>
        <end position="260"/>
    </location>
</feature>
<name>A0A4Z1NC75_9PEZI</name>
<evidence type="ECO:0000313" key="5">
    <source>
        <dbReference type="Proteomes" id="UP000298493"/>
    </source>
</evidence>
<dbReference type="Proteomes" id="UP000298493">
    <property type="component" value="Unassembled WGS sequence"/>
</dbReference>
<evidence type="ECO:0000256" key="1">
    <source>
        <dbReference type="RuleBase" id="RU004560"/>
    </source>
</evidence>
<dbReference type="InterPro" id="IPR030379">
    <property type="entry name" value="G_SEPTIN_dom"/>
</dbReference>
<comment type="similarity">
    <text evidence="1">Belongs to the TRAFAC class TrmE-Era-EngA-EngB-Septin-like GTPase superfamily. Septin GTPase family.</text>
</comment>
<feature type="region of interest" description="Disordered" evidence="2">
    <location>
        <begin position="503"/>
        <end position="534"/>
    </location>
</feature>
<feature type="compositionally biased region" description="Basic and acidic residues" evidence="2">
    <location>
        <begin position="179"/>
        <end position="188"/>
    </location>
</feature>
<accession>A0A4Z1NC75</accession>
<dbReference type="PROSITE" id="PS51719">
    <property type="entry name" value="G_SEPTIN"/>
    <property type="match status" value="1"/>
</dbReference>
<dbReference type="EMBL" id="SNSC02000031">
    <property type="protein sequence ID" value="TID12924.1"/>
    <property type="molecule type" value="Genomic_DNA"/>
</dbReference>
<organism evidence="4 5">
    <name type="scientific">Venturia nashicola</name>
    <dbReference type="NCBI Taxonomy" id="86259"/>
    <lineage>
        <taxon>Eukaryota</taxon>
        <taxon>Fungi</taxon>
        <taxon>Dikarya</taxon>
        <taxon>Ascomycota</taxon>
        <taxon>Pezizomycotina</taxon>
        <taxon>Dothideomycetes</taxon>
        <taxon>Pleosporomycetidae</taxon>
        <taxon>Venturiales</taxon>
        <taxon>Venturiaceae</taxon>
        <taxon>Venturia</taxon>
    </lineage>
</organism>
<feature type="region of interest" description="Disordered" evidence="2">
    <location>
        <begin position="641"/>
        <end position="679"/>
    </location>
</feature>
<dbReference type="GO" id="GO:0005525">
    <property type="term" value="F:GTP binding"/>
    <property type="evidence" value="ECO:0007669"/>
    <property type="project" value="UniProtKB-KW"/>
</dbReference>
<dbReference type="SUPFAM" id="SSF52540">
    <property type="entry name" value="P-loop containing nucleoside triphosphate hydrolases"/>
    <property type="match status" value="1"/>
</dbReference>
<evidence type="ECO:0000259" key="3">
    <source>
        <dbReference type="PROSITE" id="PS51719"/>
    </source>
</evidence>
<dbReference type="Gene3D" id="3.40.50.300">
    <property type="entry name" value="P-loop containing nucleotide triphosphate hydrolases"/>
    <property type="match status" value="1"/>
</dbReference>
<feature type="compositionally biased region" description="Polar residues" evidence="2">
    <location>
        <begin position="60"/>
        <end position="69"/>
    </location>
</feature>
<comment type="caution">
    <text evidence="4">The sequence shown here is derived from an EMBL/GenBank/DDBJ whole genome shotgun (WGS) entry which is preliminary data.</text>
</comment>
<reference evidence="4 5" key="1">
    <citation type="submission" date="2019-04" db="EMBL/GenBank/DDBJ databases">
        <title>High contiguity whole genome sequence and gene annotation resource for two Venturia nashicola isolates.</title>
        <authorList>
            <person name="Prokchorchik M."/>
            <person name="Won K."/>
            <person name="Lee Y."/>
            <person name="Choi E.D."/>
            <person name="Segonzac C."/>
            <person name="Sohn K.H."/>
        </authorList>
    </citation>
    <scope>NUCLEOTIDE SEQUENCE [LARGE SCALE GENOMIC DNA]</scope>
    <source>
        <strain evidence="4 5">PRI2</strain>
    </source>
</reference>
<keyword evidence="1" id="KW-0547">Nucleotide-binding</keyword>
<feature type="compositionally biased region" description="Basic and acidic residues" evidence="2">
    <location>
        <begin position="118"/>
        <end position="131"/>
    </location>
</feature>
<keyword evidence="1" id="KW-0342">GTP-binding</keyword>
<evidence type="ECO:0000256" key="2">
    <source>
        <dbReference type="SAM" id="MobiDB-lite"/>
    </source>
</evidence>
<keyword evidence="5" id="KW-1185">Reference proteome</keyword>